<protein>
    <recommendedName>
        <fullName evidence="4">RING-type domain-containing protein</fullName>
    </recommendedName>
</protein>
<dbReference type="CDD" id="cd20335">
    <property type="entry name" value="BRcat_RBR"/>
    <property type="match status" value="1"/>
</dbReference>
<dbReference type="OrthoDB" id="1431934at2759"/>
<proteinExistence type="predicted"/>
<dbReference type="STRING" id="595528.A0A0D2WG85"/>
<evidence type="ECO:0000313" key="3">
    <source>
        <dbReference type="Proteomes" id="UP000008743"/>
    </source>
</evidence>
<evidence type="ECO:0000256" key="1">
    <source>
        <dbReference type="SAM" id="MobiDB-lite"/>
    </source>
</evidence>
<organism evidence="2 3">
    <name type="scientific">Capsaspora owczarzaki (strain ATCC 30864)</name>
    <dbReference type="NCBI Taxonomy" id="595528"/>
    <lineage>
        <taxon>Eukaryota</taxon>
        <taxon>Filasterea</taxon>
        <taxon>Capsaspora</taxon>
    </lineage>
</organism>
<dbReference type="InParanoid" id="A0A0D2WG85"/>
<feature type="region of interest" description="Disordered" evidence="1">
    <location>
        <begin position="285"/>
        <end position="315"/>
    </location>
</feature>
<dbReference type="GO" id="GO:0004842">
    <property type="term" value="F:ubiquitin-protein transferase activity"/>
    <property type="evidence" value="ECO:0007669"/>
    <property type="project" value="InterPro"/>
</dbReference>
<dbReference type="Gene3D" id="1.20.120.1750">
    <property type="match status" value="1"/>
</dbReference>
<dbReference type="AlphaFoldDB" id="A0A0D2WG85"/>
<name>A0A0D2WG85_CAPO3</name>
<dbReference type="PANTHER" id="PTHR11685">
    <property type="entry name" value="RBR FAMILY RING FINGER AND IBR DOMAIN-CONTAINING"/>
    <property type="match status" value="1"/>
</dbReference>
<accession>A0A0D2WG85</accession>
<feature type="region of interest" description="Disordered" evidence="1">
    <location>
        <begin position="73"/>
        <end position="111"/>
    </location>
</feature>
<dbReference type="RefSeq" id="XP_004364913.1">
    <property type="nucleotide sequence ID" value="XM_004364856.2"/>
</dbReference>
<dbReference type="CDD" id="cd20336">
    <property type="entry name" value="Rcat_RBR"/>
    <property type="match status" value="1"/>
</dbReference>
<reference evidence="3" key="1">
    <citation type="submission" date="2011-02" db="EMBL/GenBank/DDBJ databases">
        <title>The Genome Sequence of Capsaspora owczarzaki ATCC 30864.</title>
        <authorList>
            <person name="Russ C."/>
            <person name="Cuomo C."/>
            <person name="Burger G."/>
            <person name="Gray M.W."/>
            <person name="Holland P.W.H."/>
            <person name="King N."/>
            <person name="Lang F.B.F."/>
            <person name="Roger A.J."/>
            <person name="Ruiz-Trillo I."/>
            <person name="Young S.K."/>
            <person name="Zeng Q."/>
            <person name="Gargeya S."/>
            <person name="Alvarado L."/>
            <person name="Berlin A."/>
            <person name="Chapman S.B."/>
            <person name="Chen Z."/>
            <person name="Freedman E."/>
            <person name="Gellesch M."/>
            <person name="Goldberg J."/>
            <person name="Griggs A."/>
            <person name="Gujja S."/>
            <person name="Heilman E."/>
            <person name="Heiman D."/>
            <person name="Howarth C."/>
            <person name="Mehta T."/>
            <person name="Neiman D."/>
            <person name="Pearson M."/>
            <person name="Roberts A."/>
            <person name="Saif S."/>
            <person name="Shea T."/>
            <person name="Shenoy N."/>
            <person name="Sisk P."/>
            <person name="Stolte C."/>
            <person name="Sykes S."/>
            <person name="White J."/>
            <person name="Yandava C."/>
            <person name="Haas B."/>
            <person name="Nusbaum C."/>
            <person name="Birren B."/>
        </authorList>
    </citation>
    <scope>NUCLEOTIDE SEQUENCE</scope>
    <source>
        <strain evidence="3">ATCC 30864</strain>
    </source>
</reference>
<dbReference type="SUPFAM" id="SSF57850">
    <property type="entry name" value="RING/U-box"/>
    <property type="match status" value="1"/>
</dbReference>
<sequence length="978" mass="109120">MTLQTCCICCFTEPALDVAAMLAMNTRKELIELNAKMLNQQNDSSRSSLFAPTKDLSSIQVTEDEMTILCAGSGAPSKTQQQQEEDDQQVRQEPDVQQSAMTSPSQNETNHSAAAVLEQRQTTAKAILDRLAANSIQIGAWRWSSVCCRDMCVRCVIYNSTNTDQWGLPRLTCPCCEGAIPLRILFEWQDAMIRNFQVRLQLAQAECLEATTPENADKVATFQRHLASAQGRAEQLLAATVRGIVYMMRTTNQSAKQISTKFPMILSKYILRAVQPLLTRALRRDSHENDEDEENEEAEASSSQARPLKPRAKRWQPPQSILDCIAKMTRDLHSEDSMKSLVDDGFVTCAHCCDPIPLFSTTSMQQTQAESTTAQAHPKDSDIETPEVRDVIAAVAMNVDPDLDACVSALAAHRLECRKLETDIAVFQDALKAAQEADPAFVARVAATEATSTRRRGGKFFGVRRNDFAVDHQRKHAERIEQARLDLKAATNALEVEKARFALALKESHNACAAEGAVISNLEFVSLLHKHDLLRDESHPFGQSVYYHDFKHLGRDFGYDGDADAIEFFRLSQQQYSRTFAEDTWIQCPSCYLDTCRTCFREAHPDETCEQRMKRDIANHAVGEWNTFAYKNADFYFAPGSDAHRALLVLDDDDDDDEASKPLLVEKAETAPKAAAATVTIVTPTTTLLSPMARVLSQLWQLSAGPLGAVYSWLDGTWLRQALSRLIPRLGAAAQRPLVPPTLQETQNALPAGRTRDTRNRGADKLWDRSDFQVAQLETNLAAHLVVRNTTLPCMMCRRPITRDGGCPHMTCSFCTADWCWDCASVDSWLKQGVWPTEFATSPVSEGLQLVMQKLFKRAKTCDQNKSSADYTLAHGLELLGESSAGTSNDAAGAPAARDKVPAYHFEEDDNDAQYTVVSDFDDPYYEMALAWPNAEAIRIPLSRSQLTYLRQCMFYYRTGDCCKEHHITFSATLPHLN</sequence>
<feature type="compositionally biased region" description="Acidic residues" evidence="1">
    <location>
        <begin position="288"/>
        <end position="299"/>
    </location>
</feature>
<dbReference type="EMBL" id="KE346360">
    <property type="protein sequence ID" value="KJE88380.1"/>
    <property type="molecule type" value="Genomic_DNA"/>
</dbReference>
<feature type="compositionally biased region" description="Polar residues" evidence="1">
    <location>
        <begin position="99"/>
        <end position="111"/>
    </location>
</feature>
<dbReference type="Pfam" id="PF22191">
    <property type="entry name" value="IBR_1"/>
    <property type="match status" value="1"/>
</dbReference>
<evidence type="ECO:0008006" key="4">
    <source>
        <dbReference type="Google" id="ProtNLM"/>
    </source>
</evidence>
<evidence type="ECO:0000313" key="2">
    <source>
        <dbReference type="EMBL" id="KJE88380.1"/>
    </source>
</evidence>
<gene>
    <name evidence="2" type="ORF">CAOG_000042</name>
</gene>
<dbReference type="InterPro" id="IPR031127">
    <property type="entry name" value="E3_UB_ligase_RBR"/>
</dbReference>
<keyword evidence="3" id="KW-1185">Reference proteome</keyword>
<dbReference type="Proteomes" id="UP000008743">
    <property type="component" value="Unassembled WGS sequence"/>
</dbReference>
<dbReference type="GO" id="GO:0016567">
    <property type="term" value="P:protein ubiquitination"/>
    <property type="evidence" value="ECO:0007669"/>
    <property type="project" value="InterPro"/>
</dbReference>